<dbReference type="InterPro" id="IPR043130">
    <property type="entry name" value="CDP-OH_PTrfase_TM_dom"/>
</dbReference>
<feature type="transmembrane region" description="Helical" evidence="19">
    <location>
        <begin position="116"/>
        <end position="133"/>
    </location>
</feature>
<accession>F0W2D6</accession>
<dbReference type="PIRSF" id="PIRSF000848">
    <property type="entry name" value="CDP_diag_ino_3_P"/>
    <property type="match status" value="1"/>
</dbReference>
<evidence type="ECO:0000256" key="14">
    <source>
        <dbReference type="ARBA" id="ARBA00023209"/>
    </source>
</evidence>
<evidence type="ECO:0000256" key="16">
    <source>
        <dbReference type="ARBA" id="ARBA00023264"/>
    </source>
</evidence>
<dbReference type="Gene3D" id="1.20.120.1760">
    <property type="match status" value="1"/>
</dbReference>
<dbReference type="InterPro" id="IPR000462">
    <property type="entry name" value="CDP-OH_P_trans"/>
</dbReference>
<evidence type="ECO:0000256" key="3">
    <source>
        <dbReference type="ARBA" id="ARBA00004141"/>
    </source>
</evidence>
<organism evidence="20">
    <name type="scientific">Albugo laibachii Nc14</name>
    <dbReference type="NCBI Taxonomy" id="890382"/>
    <lineage>
        <taxon>Eukaryota</taxon>
        <taxon>Sar</taxon>
        <taxon>Stramenopiles</taxon>
        <taxon>Oomycota</taxon>
        <taxon>Peronosporomycetes</taxon>
        <taxon>Albuginales</taxon>
        <taxon>Albuginaceae</taxon>
        <taxon>Albugo</taxon>
    </lineage>
</organism>
<dbReference type="FunFam" id="1.20.120.1760:FF:000003">
    <property type="entry name" value="CDP-diacylglycerol--inositol 3-phosphatidyltransferase"/>
    <property type="match status" value="1"/>
</dbReference>
<gene>
    <name evidence="20" type="primary">AlNc14C9G1186</name>
    <name evidence="20" type="ORF">ALNC14_013640</name>
</gene>
<dbReference type="HOGENOM" id="CLU_067602_2_0_1"/>
<dbReference type="GO" id="GO:0005794">
    <property type="term" value="C:Golgi apparatus"/>
    <property type="evidence" value="ECO:0007669"/>
    <property type="project" value="TreeGrafter"/>
</dbReference>
<evidence type="ECO:0000313" key="20">
    <source>
        <dbReference type="EMBL" id="CCA15221.1"/>
    </source>
</evidence>
<dbReference type="EC" id="2.7.8.11" evidence="5 17"/>
<evidence type="ECO:0000256" key="17">
    <source>
        <dbReference type="PIRNR" id="PIRNR000848"/>
    </source>
</evidence>
<evidence type="ECO:0000256" key="9">
    <source>
        <dbReference type="ARBA" id="ARBA00022723"/>
    </source>
</evidence>
<evidence type="ECO:0000256" key="4">
    <source>
        <dbReference type="ARBA" id="ARBA00010441"/>
    </source>
</evidence>
<evidence type="ECO:0000256" key="10">
    <source>
        <dbReference type="ARBA" id="ARBA00022842"/>
    </source>
</evidence>
<evidence type="ECO:0000256" key="19">
    <source>
        <dbReference type="SAM" id="Phobius"/>
    </source>
</evidence>
<proteinExistence type="inferred from homology"/>
<dbReference type="AlphaFoldDB" id="F0W2D6"/>
<keyword evidence="14 17" id="KW-0594">Phospholipid biosynthesis</keyword>
<comment type="cofactor">
    <cofactor evidence="2">
        <name>Mg(2+)</name>
        <dbReference type="ChEBI" id="CHEBI:18420"/>
    </cofactor>
</comment>
<evidence type="ECO:0000256" key="5">
    <source>
        <dbReference type="ARBA" id="ARBA00013212"/>
    </source>
</evidence>
<evidence type="ECO:0000256" key="6">
    <source>
        <dbReference type="ARBA" id="ARBA00022516"/>
    </source>
</evidence>
<name>F0W2D6_9STRA</name>
<evidence type="ECO:0000256" key="11">
    <source>
        <dbReference type="ARBA" id="ARBA00022989"/>
    </source>
</evidence>
<keyword evidence="9" id="KW-0479">Metal-binding</keyword>
<keyword evidence="11 19" id="KW-1133">Transmembrane helix</keyword>
<dbReference type="PROSITE" id="PS00379">
    <property type="entry name" value="CDP_ALCOHOL_P_TRANSF"/>
    <property type="match status" value="1"/>
</dbReference>
<evidence type="ECO:0000256" key="13">
    <source>
        <dbReference type="ARBA" id="ARBA00023136"/>
    </source>
</evidence>
<dbReference type="GO" id="GO:0006661">
    <property type="term" value="P:phosphatidylinositol biosynthetic process"/>
    <property type="evidence" value="ECO:0007669"/>
    <property type="project" value="TreeGrafter"/>
</dbReference>
<evidence type="ECO:0000256" key="18">
    <source>
        <dbReference type="RuleBase" id="RU003750"/>
    </source>
</evidence>
<evidence type="ECO:0000256" key="12">
    <source>
        <dbReference type="ARBA" id="ARBA00023098"/>
    </source>
</evidence>
<comment type="similarity">
    <text evidence="4 17 18">Belongs to the CDP-alcohol phosphatidyltransferase class-I family.</text>
</comment>
<keyword evidence="7 17" id="KW-0808">Transferase</keyword>
<comment type="cofactor">
    <cofactor evidence="1">
        <name>Mn(2+)</name>
        <dbReference type="ChEBI" id="CHEBI:29035"/>
    </cofactor>
</comment>
<keyword evidence="12 17" id="KW-0443">Lipid metabolism</keyword>
<dbReference type="EMBL" id="FR824054">
    <property type="protein sequence ID" value="CCA15221.1"/>
    <property type="molecule type" value="Genomic_DNA"/>
</dbReference>
<keyword evidence="13 17" id="KW-0472">Membrane</keyword>
<comment type="catalytic activity">
    <reaction evidence="17">
        <text>a CDP-1,2-diacyl-sn-glycerol + myo-inositol = a 1,2-diacyl-sn-glycero-3-phospho-(1D-myo-inositol) + CMP + H(+)</text>
        <dbReference type="Rhea" id="RHEA:11580"/>
        <dbReference type="ChEBI" id="CHEBI:15378"/>
        <dbReference type="ChEBI" id="CHEBI:17268"/>
        <dbReference type="ChEBI" id="CHEBI:57880"/>
        <dbReference type="ChEBI" id="CHEBI:58332"/>
        <dbReference type="ChEBI" id="CHEBI:60377"/>
        <dbReference type="EC" id="2.7.8.11"/>
    </reaction>
</comment>
<dbReference type="GO" id="GO:0016020">
    <property type="term" value="C:membrane"/>
    <property type="evidence" value="ECO:0007669"/>
    <property type="project" value="UniProtKB-SubCell"/>
</dbReference>
<feature type="transmembrane region" description="Helical" evidence="19">
    <location>
        <begin position="37"/>
        <end position="55"/>
    </location>
</feature>
<feature type="transmembrane region" description="Helical" evidence="19">
    <location>
        <begin position="153"/>
        <end position="178"/>
    </location>
</feature>
<evidence type="ECO:0000256" key="7">
    <source>
        <dbReference type="ARBA" id="ARBA00022679"/>
    </source>
</evidence>
<dbReference type="PANTHER" id="PTHR15362:SF4">
    <property type="entry name" value="CDP-DIACYLGLYCEROL--INOSITOL 3-PHOSPHATIDYLTRANSFERASE"/>
    <property type="match status" value="1"/>
</dbReference>
<dbReference type="InterPro" id="IPR014387">
    <property type="entry name" value="CDP_diag_ino_3_P_euk"/>
</dbReference>
<keyword evidence="6 17" id="KW-0444">Lipid biosynthesis</keyword>
<dbReference type="PANTHER" id="PTHR15362">
    <property type="entry name" value="PHOSPHATIDYLINOSITOL SYNTHASE"/>
    <property type="match status" value="1"/>
</dbReference>
<keyword evidence="10" id="KW-0460">Magnesium</keyword>
<dbReference type="GO" id="GO:0003881">
    <property type="term" value="F:CDP-diacylglycerol-inositol 3-phosphatidyltransferase activity"/>
    <property type="evidence" value="ECO:0007669"/>
    <property type="project" value="UniProtKB-UniRule"/>
</dbReference>
<evidence type="ECO:0000256" key="2">
    <source>
        <dbReference type="ARBA" id="ARBA00001946"/>
    </source>
</evidence>
<dbReference type="Pfam" id="PF01066">
    <property type="entry name" value="CDP-OH_P_transf"/>
    <property type="match status" value="1"/>
</dbReference>
<protein>
    <recommendedName>
        <fullName evidence="5 17">CDP-diacylglycerol--inositol 3-phosphatidyltransferase</fullName>
        <ecNumber evidence="5 17">2.7.8.11</ecNumber>
    </recommendedName>
</protein>
<sequence length="239" mass="27125">MISCHHTCPKCLVLAQLDIDIKAMATAKNVFLYVPNLIGYLRVALSLYSLSIALIDYKISLLCYACSFACDYFDGLFARWLNQCSSFGAVLDMVTDRCSTAGLLFILAHLYPDKRIYFLYILLLDFSSHWMHMYSSRGHHKTGLNERNFLLRVYYGCYPLFGFCCVGSEVFYMLLYVLAFEASYKIPFTQLPLTHLCYYVCLPACVLKNIVNLAQLLSAANAIATEDAEMVNAKLHRIG</sequence>
<comment type="subcellular location">
    <subcellularLocation>
        <location evidence="3">Membrane</location>
        <topology evidence="3">Multi-pass membrane protein</topology>
    </subcellularLocation>
</comment>
<keyword evidence="15" id="KW-0464">Manganese</keyword>
<reference evidence="20" key="2">
    <citation type="submission" date="2011-02" db="EMBL/GenBank/DDBJ databases">
        <authorList>
            <person name="MacLean D."/>
        </authorList>
    </citation>
    <scope>NUCLEOTIDE SEQUENCE</scope>
</reference>
<evidence type="ECO:0000256" key="8">
    <source>
        <dbReference type="ARBA" id="ARBA00022692"/>
    </source>
</evidence>
<evidence type="ECO:0000256" key="1">
    <source>
        <dbReference type="ARBA" id="ARBA00001936"/>
    </source>
</evidence>
<keyword evidence="16 17" id="KW-1208">Phospholipid metabolism</keyword>
<dbReference type="InterPro" id="IPR048254">
    <property type="entry name" value="CDP_ALCOHOL_P_TRANSF_CS"/>
</dbReference>
<dbReference type="GO" id="GO:0046872">
    <property type="term" value="F:metal ion binding"/>
    <property type="evidence" value="ECO:0007669"/>
    <property type="project" value="UniProtKB-KW"/>
</dbReference>
<reference evidence="20" key="1">
    <citation type="journal article" date="2011" name="PLoS Biol.">
        <title>Gene gain and loss during evolution of obligate parasitism in the white rust pathogen of Arabidopsis thaliana.</title>
        <authorList>
            <person name="Kemen E."/>
            <person name="Gardiner A."/>
            <person name="Schultz-Larsen T."/>
            <person name="Kemen A.C."/>
            <person name="Balmuth A.L."/>
            <person name="Robert-Seilaniantz A."/>
            <person name="Bailey K."/>
            <person name="Holub E."/>
            <person name="Studholme D.J."/>
            <person name="Maclean D."/>
            <person name="Jones J.D."/>
        </authorList>
    </citation>
    <scope>NUCLEOTIDE SEQUENCE</scope>
</reference>
<keyword evidence="8 19" id="KW-0812">Transmembrane</keyword>
<evidence type="ECO:0000256" key="15">
    <source>
        <dbReference type="ARBA" id="ARBA00023211"/>
    </source>
</evidence>